<name>A0ABN9Y250_9DINO</name>
<proteinExistence type="predicted"/>
<dbReference type="Proteomes" id="UP001189429">
    <property type="component" value="Unassembled WGS sequence"/>
</dbReference>
<protein>
    <recommendedName>
        <fullName evidence="2">Nucleolar protein 10-like N-terminal domain-containing protein</fullName>
    </recommendedName>
</protein>
<accession>A0ABN9Y250</accession>
<evidence type="ECO:0000313" key="4">
    <source>
        <dbReference type="Proteomes" id="UP001189429"/>
    </source>
</evidence>
<dbReference type="InterPro" id="IPR040382">
    <property type="entry name" value="NOL10/Enp2"/>
</dbReference>
<dbReference type="Pfam" id="PF23098">
    <property type="entry name" value="Beta-prop_NOL10_N"/>
    <property type="match status" value="1"/>
</dbReference>
<feature type="domain" description="Nucleolar protein 10-like N-terminal" evidence="2">
    <location>
        <begin position="26"/>
        <end position="141"/>
    </location>
</feature>
<gene>
    <name evidence="3" type="ORF">PCOR1329_LOCUS80640</name>
</gene>
<evidence type="ECO:0000256" key="1">
    <source>
        <dbReference type="SAM" id="MobiDB-lite"/>
    </source>
</evidence>
<dbReference type="InterPro" id="IPR056551">
    <property type="entry name" value="Beta-prop_NOL10_N"/>
</dbReference>
<evidence type="ECO:0000313" key="3">
    <source>
        <dbReference type="EMBL" id="CAK0904688.1"/>
    </source>
</evidence>
<dbReference type="EMBL" id="CAUYUJ010021447">
    <property type="protein sequence ID" value="CAK0904688.1"/>
    <property type="molecule type" value="Genomic_DNA"/>
</dbReference>
<evidence type="ECO:0000259" key="2">
    <source>
        <dbReference type="Pfam" id="PF23098"/>
    </source>
</evidence>
<reference evidence="3" key="1">
    <citation type="submission" date="2023-10" db="EMBL/GenBank/DDBJ databases">
        <authorList>
            <person name="Chen Y."/>
            <person name="Shah S."/>
            <person name="Dougan E. K."/>
            <person name="Thang M."/>
            <person name="Chan C."/>
        </authorList>
    </citation>
    <scope>NUCLEOTIDE SEQUENCE [LARGE SCALE GENOMIC DNA]</scope>
</reference>
<comment type="caution">
    <text evidence="3">The sequence shown here is derived from an EMBL/GenBank/DDBJ whole genome shotgun (WGS) entry which is preliminary data.</text>
</comment>
<feature type="non-terminal residue" evidence="3">
    <location>
        <position position="274"/>
    </location>
</feature>
<keyword evidence="4" id="KW-1185">Reference proteome</keyword>
<feature type="region of interest" description="Disordered" evidence="1">
    <location>
        <begin position="1"/>
        <end position="21"/>
    </location>
</feature>
<sequence length="274" mass="29745">GPVARRARSAGGEERCGSLFGRPPTMQVTQLNDVKVYNLSAGKSLPQFLEEAQKKKQSLRYDQDFRRRIDLIQDFEFNVASNRVRVSPNGEYIAAAGIYAPEVKIFETRELGLKCSRGLNSEVVDFLFLSEDLMGFAFRRQPSRTEAALGGLDDPLRTASTVQLIRNFGSFLDIPSPARPRGSLPVEALALVAPCRAVAKRAGARVPPSVAAVLVEAAVRGAVLGSAPRRTVAAVARSAVSVALFQQRAEAFNMNVDDDVDDELADGLVKRASR</sequence>
<dbReference type="PANTHER" id="PTHR14927:SF0">
    <property type="entry name" value="NUCLEOLAR PROTEIN 10"/>
    <property type="match status" value="1"/>
</dbReference>
<dbReference type="PANTHER" id="PTHR14927">
    <property type="entry name" value="NUCLEOLAR PROTEIN 10"/>
    <property type="match status" value="1"/>
</dbReference>
<feature type="non-terminal residue" evidence="3">
    <location>
        <position position="1"/>
    </location>
</feature>
<organism evidence="3 4">
    <name type="scientific">Prorocentrum cordatum</name>
    <dbReference type="NCBI Taxonomy" id="2364126"/>
    <lineage>
        <taxon>Eukaryota</taxon>
        <taxon>Sar</taxon>
        <taxon>Alveolata</taxon>
        <taxon>Dinophyceae</taxon>
        <taxon>Prorocentrales</taxon>
        <taxon>Prorocentraceae</taxon>
        <taxon>Prorocentrum</taxon>
    </lineage>
</organism>